<dbReference type="InterPro" id="IPR011050">
    <property type="entry name" value="Pectin_lyase_fold/virulence"/>
</dbReference>
<proteinExistence type="predicted"/>
<dbReference type="AlphaFoldDB" id="A0A0X1KTV5"/>
<gene>
    <name evidence="2" type="ORF">AJ81_03880</name>
</gene>
<name>A0A0X1KTV5_9THEM</name>
<feature type="domain" description="GLUG" evidence="1">
    <location>
        <begin position="239"/>
        <end position="261"/>
    </location>
</feature>
<keyword evidence="3" id="KW-1185">Reference proteome</keyword>
<dbReference type="Proteomes" id="UP000077469">
    <property type="component" value="Chromosome"/>
</dbReference>
<evidence type="ECO:0000313" key="3">
    <source>
        <dbReference type="Proteomes" id="UP000077469"/>
    </source>
</evidence>
<sequence length="495" mass="53180">MVKKWNGEPLQGVTISAGGVSTTSDSQGHWSISGLSGTVVVSAQLQNYYIVVDGTNYETQIEASNERTINFTDYSETEEFGGGNGTQENPYIIVNVQQLLNMANHVPDSSDSTPLYFTQIRDIDLNDAVVPRNISSDPQPNWTPLGRSDQPYICVYNGSEFSIKNMVVVDDGSLSNGFFHAIENSTIRNVIFENATVVATKTFTNTGILAGSVYSGCTIDNVVVRNSRVIIRVANPDFIGGLVGATYDSTITNCRVDELTIEAEYDVSIGGAIGGFVGSAQDSSSFEENLLRTTTIKGKFSQLAGGFVGLAENSFFENCDLDTLLMQDLRSTVGGFAAHLSHSSFVDCDVVEATLSASDCQYAGGFVGFSRTNNFTNCTFKGRVEVGTSNSPQAYIAGFAALAYANTDNSNFESCKVLSGSWLILTADRAGTNYICGLIGYGYGYGNDAKLILDNSFVRAKYITPDGNTNVISSAPLGFFGDWVQNGSPDAQWEQ</sequence>
<evidence type="ECO:0000259" key="1">
    <source>
        <dbReference type="Pfam" id="PF07581"/>
    </source>
</evidence>
<protein>
    <recommendedName>
        <fullName evidence="1">GLUG domain-containing protein</fullName>
    </recommendedName>
</protein>
<dbReference type="PATRIC" id="fig|1123384.7.peg.759"/>
<dbReference type="OrthoDB" id="38820at2"/>
<evidence type="ECO:0000313" key="2">
    <source>
        <dbReference type="EMBL" id="AJC74695.1"/>
    </source>
</evidence>
<dbReference type="InterPro" id="IPR008969">
    <property type="entry name" value="CarboxyPept-like_regulatory"/>
</dbReference>
<dbReference type="PaxDb" id="1123384-AJ81_03880"/>
<dbReference type="STRING" id="1123384.AJ81_03880"/>
<dbReference type="RefSeq" id="WP_031505247.1">
    <property type="nucleotide sequence ID" value="NC_022795.1"/>
</dbReference>
<dbReference type="KEGG" id="phy:AJ81_03880"/>
<dbReference type="InterPro" id="IPR011493">
    <property type="entry name" value="GLUG"/>
</dbReference>
<dbReference type="SUPFAM" id="SSF51126">
    <property type="entry name" value="Pectin lyase-like"/>
    <property type="match status" value="1"/>
</dbReference>
<reference evidence="2 3" key="1">
    <citation type="submission" date="2014-01" db="EMBL/GenBank/DDBJ databases">
        <title>Genome sequencing of Thermotog hypogea.</title>
        <authorList>
            <person name="Zhang X."/>
            <person name="Alvare G."/>
            <person name="Fristensky B."/>
            <person name="Chen L."/>
            <person name="Suen T."/>
            <person name="Chen Q."/>
            <person name="Ma K."/>
        </authorList>
    </citation>
    <scope>NUCLEOTIDE SEQUENCE [LARGE SCALE GENOMIC DNA]</scope>
    <source>
        <strain evidence="2 3">DSM 11164</strain>
    </source>
</reference>
<dbReference type="EMBL" id="CP007141">
    <property type="protein sequence ID" value="AJC74695.1"/>
    <property type="molecule type" value="Genomic_DNA"/>
</dbReference>
<organism evidence="2 3">
    <name type="scientific">Pseudothermotoga hypogea DSM 11164 = NBRC 106472</name>
    <dbReference type="NCBI Taxonomy" id="1123384"/>
    <lineage>
        <taxon>Bacteria</taxon>
        <taxon>Thermotogati</taxon>
        <taxon>Thermotogota</taxon>
        <taxon>Thermotogae</taxon>
        <taxon>Thermotogales</taxon>
        <taxon>Thermotogaceae</taxon>
        <taxon>Pseudothermotoga</taxon>
    </lineage>
</organism>
<dbReference type="Pfam" id="PF07581">
    <property type="entry name" value="Glug"/>
    <property type="match status" value="1"/>
</dbReference>
<dbReference type="SUPFAM" id="SSF49464">
    <property type="entry name" value="Carboxypeptidase regulatory domain-like"/>
    <property type="match status" value="1"/>
</dbReference>
<accession>A0A0X1KTV5</accession>